<proteinExistence type="predicted"/>
<dbReference type="AlphaFoldDB" id="A0A372IRG9"/>
<evidence type="ECO:0000313" key="3">
    <source>
        <dbReference type="Proteomes" id="UP000264702"/>
    </source>
</evidence>
<feature type="signal peptide" evidence="1">
    <location>
        <begin position="1"/>
        <end position="18"/>
    </location>
</feature>
<accession>A0A372IRG9</accession>
<reference evidence="2 3" key="1">
    <citation type="submission" date="2018-08" db="EMBL/GenBank/DDBJ databases">
        <title>Acidipila sp. 4G-K13, an acidobacterium isolated from forest soil.</title>
        <authorList>
            <person name="Gao Z.-H."/>
            <person name="Qiu L.-H."/>
        </authorList>
    </citation>
    <scope>NUCLEOTIDE SEQUENCE [LARGE SCALE GENOMIC DNA]</scope>
    <source>
        <strain evidence="2 3">4G-K13</strain>
    </source>
</reference>
<dbReference type="EMBL" id="QVQT01000002">
    <property type="protein sequence ID" value="RFU17506.1"/>
    <property type="molecule type" value="Genomic_DNA"/>
</dbReference>
<evidence type="ECO:0000256" key="1">
    <source>
        <dbReference type="SAM" id="SignalP"/>
    </source>
</evidence>
<keyword evidence="3" id="KW-1185">Reference proteome</keyword>
<evidence type="ECO:0008006" key="4">
    <source>
        <dbReference type="Google" id="ProtNLM"/>
    </source>
</evidence>
<sequence>MRYLLFPGVCLFALTLAAQPVRPAARAQTIRPLITLPAGGAAFTPVSTSTSSASLPVARPEPAYETAYSSSLLPEPETLVRTASPDRPLTAMRAATVLPSQHIAPFSGFALGVRMGTLGIGFEGATPLAQHFNLRAGANFFSFSDNFTTSGFTYQATLHLRSADASVDWYPWAKGFHISPGVLLYNGNDAAASFQAPAGTVFTLNDVDYLSSATDPVTGGASLKFNRAAPKLTVGFGNHIPRSGRHFSVPFEIGFAYVGDANLVLNLHGTACDAQGRGCENVADDPGVQANLKAQQQKYQSDANDARFYPVMSVGFAYSF</sequence>
<name>A0A372IRG9_9BACT</name>
<dbReference type="Gene3D" id="2.40.160.170">
    <property type="match status" value="1"/>
</dbReference>
<evidence type="ECO:0000313" key="2">
    <source>
        <dbReference type="EMBL" id="RFU17506.1"/>
    </source>
</evidence>
<organism evidence="2 3">
    <name type="scientific">Paracidobacterium acidisoli</name>
    <dbReference type="NCBI Taxonomy" id="2303751"/>
    <lineage>
        <taxon>Bacteria</taxon>
        <taxon>Pseudomonadati</taxon>
        <taxon>Acidobacteriota</taxon>
        <taxon>Terriglobia</taxon>
        <taxon>Terriglobales</taxon>
        <taxon>Acidobacteriaceae</taxon>
        <taxon>Paracidobacterium</taxon>
    </lineage>
</organism>
<comment type="caution">
    <text evidence="2">The sequence shown here is derived from an EMBL/GenBank/DDBJ whole genome shotgun (WGS) entry which is preliminary data.</text>
</comment>
<protein>
    <recommendedName>
        <fullName evidence="4">Outer membrane protein beta-barrel domain-containing protein</fullName>
    </recommendedName>
</protein>
<feature type="chain" id="PRO_5016704560" description="Outer membrane protein beta-barrel domain-containing protein" evidence="1">
    <location>
        <begin position="19"/>
        <end position="320"/>
    </location>
</feature>
<dbReference type="Proteomes" id="UP000264702">
    <property type="component" value="Unassembled WGS sequence"/>
</dbReference>
<gene>
    <name evidence="2" type="ORF">D0Y96_05015</name>
</gene>
<keyword evidence="1" id="KW-0732">Signal</keyword>